<feature type="transmembrane region" description="Helical" evidence="7">
    <location>
        <begin position="84"/>
        <end position="103"/>
    </location>
</feature>
<dbReference type="InterPro" id="IPR003445">
    <property type="entry name" value="Cat_transpt"/>
</dbReference>
<protein>
    <recommendedName>
        <fullName evidence="7">Potassium transport protein</fullName>
    </recommendedName>
</protein>
<dbReference type="InterPro" id="IPR051143">
    <property type="entry name" value="TrkH_K-transport"/>
</dbReference>
<dbReference type="PANTHER" id="PTHR31064:SF37">
    <property type="entry name" value="TRANSPORTER, PUTATIVE (EUROFUNG)-RELATED"/>
    <property type="match status" value="1"/>
</dbReference>
<feature type="region of interest" description="Disordered" evidence="8">
    <location>
        <begin position="143"/>
        <end position="196"/>
    </location>
</feature>
<evidence type="ECO:0000313" key="10">
    <source>
        <dbReference type="Proteomes" id="UP001271007"/>
    </source>
</evidence>
<reference evidence="9" key="1">
    <citation type="submission" date="2023-04" db="EMBL/GenBank/DDBJ databases">
        <title>Black Yeasts Isolated from many extreme environments.</title>
        <authorList>
            <person name="Coleine C."/>
            <person name="Stajich J.E."/>
            <person name="Selbmann L."/>
        </authorList>
    </citation>
    <scope>NUCLEOTIDE SEQUENCE</scope>
    <source>
        <strain evidence="9">CCFEE 5312</strain>
    </source>
</reference>
<keyword evidence="10" id="KW-1185">Reference proteome</keyword>
<proteinExistence type="inferred from homology"/>
<evidence type="ECO:0000256" key="1">
    <source>
        <dbReference type="ARBA" id="ARBA00004141"/>
    </source>
</evidence>
<dbReference type="PANTHER" id="PTHR31064">
    <property type="entry name" value="POTASSIUM TRANSPORT PROTEIN DDB_G0292412-RELATED"/>
    <property type="match status" value="1"/>
</dbReference>
<dbReference type="Pfam" id="PF02386">
    <property type="entry name" value="TrkH"/>
    <property type="match status" value="1"/>
</dbReference>
<evidence type="ECO:0000256" key="8">
    <source>
        <dbReference type="SAM" id="MobiDB-lite"/>
    </source>
</evidence>
<evidence type="ECO:0000256" key="2">
    <source>
        <dbReference type="ARBA" id="ARBA00022448"/>
    </source>
</evidence>
<keyword evidence="2 7" id="KW-0813">Transport</keyword>
<keyword evidence="6 7" id="KW-0472">Membrane</keyword>
<dbReference type="InterPro" id="IPR015958">
    <property type="entry name" value="Trk1_fungi"/>
</dbReference>
<comment type="similarity">
    <text evidence="7">Belongs to the TrkH potassium transport family.</text>
</comment>
<dbReference type="Proteomes" id="UP001271007">
    <property type="component" value="Unassembled WGS sequence"/>
</dbReference>
<dbReference type="GO" id="GO:1990573">
    <property type="term" value="P:potassium ion import across plasma membrane"/>
    <property type="evidence" value="ECO:0007669"/>
    <property type="project" value="TreeGrafter"/>
</dbReference>
<sequence>MPHLGPLNRPLRFLRRQLPPFNFITIHYTYFILTCLLSALIFWGSSTPFRSVSFSDSLFLTVSAMTLAGLNTINLSTLNSFQQVLLFLLIMLGSAIFVSAFVVHVRRRAFDKKFVVLKERERIGRGERVKTWASTHLRGRSRDDLRDQELATNGGTTEKTSRSVERRDETPPARRGGPEMNGISAKTGERIATDLSDGEAIDQTFEEGRDQSNPGITFREDTRFGQAHENHSQPPQPVRRRHSGVFSMQGVGARPLSSLDTTTSLDLQSFPSLQRTRPAQQATASGTDISRYFDTATGWVARNSQFHGLTEEERERLGGCEYRAVSLLEWLVPVYFVMWQLFGCIGCAAWVALNMPDTAWTNGIDPWWVGAFNAVSAFNNSGMSLLDANMVAFQRSYYLLLTMGLLILAGNTCYPVFLRLIIWCMLWITQHISRQRGGSDLWETRATTLKFLLDHPRRCYTNLFPAQHTWWLALSVFTLNGIDWAMFEILNIGNVELKEGLPTRYQVIDGLFQALAVRSGGFYVVVIPSLRISLLVLYVVMMYISAYPVVITMRNSNVYEERSLGIYAEDQEQQQESDKADGKVQPQPGLLSRARTIGNHFISGGAAAATHENNGHFLRQQLRAQLAHDAWWIVLALFLLMIIEADKFKNDPVVFSVFNFIFEVVSAYGCVGISVGVPWDAYSFCGSWSTLSKLVLCAVMLRGRHRGLPVAIDKAVLLPGEDHDDAEEEDGRIRFARTLSRARTENTMI</sequence>
<feature type="transmembrane region" description="Helical" evidence="7">
    <location>
        <begin position="653"/>
        <end position="675"/>
    </location>
</feature>
<feature type="transmembrane region" description="Helical" evidence="7">
    <location>
        <begin position="20"/>
        <end position="45"/>
    </location>
</feature>
<keyword evidence="7" id="KW-0633">Potassium transport</keyword>
<evidence type="ECO:0000256" key="7">
    <source>
        <dbReference type="PIRNR" id="PIRNR002450"/>
    </source>
</evidence>
<feature type="compositionally biased region" description="Polar residues" evidence="8">
    <location>
        <begin position="269"/>
        <end position="287"/>
    </location>
</feature>
<dbReference type="GO" id="GO:0030007">
    <property type="term" value="P:intracellular potassium ion homeostasis"/>
    <property type="evidence" value="ECO:0007669"/>
    <property type="project" value="UniProtKB-UniRule"/>
</dbReference>
<feature type="transmembrane region" description="Helical" evidence="7">
    <location>
        <begin position="630"/>
        <end position="646"/>
    </location>
</feature>
<feature type="transmembrane region" description="Helical" evidence="7">
    <location>
        <begin position="330"/>
        <end position="353"/>
    </location>
</feature>
<dbReference type="AlphaFoldDB" id="A0AAJ0DG55"/>
<evidence type="ECO:0000256" key="4">
    <source>
        <dbReference type="ARBA" id="ARBA00022989"/>
    </source>
</evidence>
<evidence type="ECO:0000256" key="5">
    <source>
        <dbReference type="ARBA" id="ARBA00023065"/>
    </source>
</evidence>
<dbReference type="EMBL" id="JAWDJX010000038">
    <property type="protein sequence ID" value="KAK3049676.1"/>
    <property type="molecule type" value="Genomic_DNA"/>
</dbReference>
<evidence type="ECO:0000313" key="9">
    <source>
        <dbReference type="EMBL" id="KAK3049676.1"/>
    </source>
</evidence>
<feature type="region of interest" description="Disordered" evidence="8">
    <location>
        <begin position="268"/>
        <end position="287"/>
    </location>
</feature>
<feature type="compositionally biased region" description="Basic and acidic residues" evidence="8">
    <location>
        <begin position="159"/>
        <end position="172"/>
    </location>
</feature>
<comment type="caution">
    <text evidence="9">The sequence shown here is derived from an EMBL/GenBank/DDBJ whole genome shotgun (WGS) entry which is preliminary data.</text>
</comment>
<name>A0AAJ0DG55_9PEZI</name>
<accession>A0AAJ0DG55</accession>
<gene>
    <name evidence="9" type="ORF">LTR09_009098</name>
</gene>
<evidence type="ECO:0000256" key="3">
    <source>
        <dbReference type="ARBA" id="ARBA00022692"/>
    </source>
</evidence>
<comment type="subcellular location">
    <subcellularLocation>
        <location evidence="1">Membrane</location>
        <topology evidence="1">Multi-pass membrane protein</topology>
    </subcellularLocation>
</comment>
<dbReference type="GO" id="GO:0005886">
    <property type="term" value="C:plasma membrane"/>
    <property type="evidence" value="ECO:0007669"/>
    <property type="project" value="InterPro"/>
</dbReference>
<feature type="transmembrane region" description="Helical" evidence="7">
    <location>
        <begin position="522"/>
        <end position="544"/>
    </location>
</feature>
<organism evidence="9 10">
    <name type="scientific">Extremus antarcticus</name>
    <dbReference type="NCBI Taxonomy" id="702011"/>
    <lineage>
        <taxon>Eukaryota</taxon>
        <taxon>Fungi</taxon>
        <taxon>Dikarya</taxon>
        <taxon>Ascomycota</taxon>
        <taxon>Pezizomycotina</taxon>
        <taxon>Dothideomycetes</taxon>
        <taxon>Dothideomycetidae</taxon>
        <taxon>Mycosphaerellales</taxon>
        <taxon>Extremaceae</taxon>
        <taxon>Extremus</taxon>
    </lineage>
</organism>
<keyword evidence="3 7" id="KW-0812">Transmembrane</keyword>
<keyword evidence="7" id="KW-0630">Potassium</keyword>
<dbReference type="PIRSF" id="PIRSF002450">
    <property type="entry name" value="K+_transpter_TRK"/>
    <property type="match status" value="1"/>
</dbReference>
<keyword evidence="4 7" id="KW-1133">Transmembrane helix</keyword>
<feature type="transmembrane region" description="Helical" evidence="7">
    <location>
        <begin position="397"/>
        <end position="428"/>
    </location>
</feature>
<keyword evidence="5 7" id="KW-0406">Ion transport</keyword>
<dbReference type="GO" id="GO:0140107">
    <property type="term" value="F:high-affinity potassium ion transmembrane transporter activity"/>
    <property type="evidence" value="ECO:0007669"/>
    <property type="project" value="TreeGrafter"/>
</dbReference>
<evidence type="ECO:0000256" key="6">
    <source>
        <dbReference type="ARBA" id="ARBA00023136"/>
    </source>
</evidence>